<comment type="caution">
    <text evidence="1">The sequence shown here is derived from an EMBL/GenBank/DDBJ whole genome shotgun (WGS) entry which is preliminary data.</text>
</comment>
<accession>A0ABT1SN39</accession>
<proteinExistence type="predicted"/>
<evidence type="ECO:0000313" key="1">
    <source>
        <dbReference type="EMBL" id="MCQ5122641.1"/>
    </source>
</evidence>
<reference evidence="1 2" key="1">
    <citation type="submission" date="2022-06" db="EMBL/GenBank/DDBJ databases">
        <title>Isolation of gut microbiota from human fecal samples.</title>
        <authorList>
            <person name="Pamer E.G."/>
            <person name="Barat B."/>
            <person name="Waligurski E."/>
            <person name="Medina S."/>
            <person name="Paddock L."/>
            <person name="Mostad J."/>
        </authorList>
    </citation>
    <scope>NUCLEOTIDE SEQUENCE [LARGE SCALE GENOMIC DNA]</scope>
    <source>
        <strain evidence="1 2">DFI.6.1</strain>
    </source>
</reference>
<gene>
    <name evidence="1" type="ORF">NE663_10305</name>
</gene>
<dbReference type="RefSeq" id="WP_256198329.1">
    <property type="nucleotide sequence ID" value="NZ_CANTYB010000047.1"/>
</dbReference>
<sequence>MLFQKRKQLSVPVQIATYDPNRIYRFKKQYQREQQIHSDPFTDAVRDWLSTHFQILCLDVQLVRNSYQDEIYVIADRNSEAKQLAEQNADAEIMAQFRLFCEQFQVLANLSPRLNVQYLSLQHIECKRMIADTYRTFSKKMKQKYPNTIAYIGKLPDSLVIFYHNREILLKGISKGYAKDMQDTYMRVLRSVDTFHYYDSEEAPLYFDSFRYFQRHFRGNLSHYACFMDEEYQKRHCLLYRQENESCD</sequence>
<name>A0ABT1SN39_9FIRM</name>
<dbReference type="EMBL" id="JANGCH010000022">
    <property type="protein sequence ID" value="MCQ5122641.1"/>
    <property type="molecule type" value="Genomic_DNA"/>
</dbReference>
<evidence type="ECO:0000313" key="2">
    <source>
        <dbReference type="Proteomes" id="UP001524435"/>
    </source>
</evidence>
<keyword evidence="2" id="KW-1185">Reference proteome</keyword>
<dbReference type="Proteomes" id="UP001524435">
    <property type="component" value="Unassembled WGS sequence"/>
</dbReference>
<organism evidence="1 2">
    <name type="scientific">Massilicoli timonensis</name>
    <dbReference type="NCBI Taxonomy" id="2015901"/>
    <lineage>
        <taxon>Bacteria</taxon>
        <taxon>Bacillati</taxon>
        <taxon>Bacillota</taxon>
        <taxon>Erysipelotrichia</taxon>
        <taxon>Erysipelotrichales</taxon>
        <taxon>Erysipelotrichaceae</taxon>
        <taxon>Massilicoli</taxon>
    </lineage>
</organism>
<protein>
    <submittedName>
        <fullName evidence="1">Uncharacterized protein</fullName>
    </submittedName>
</protein>